<dbReference type="InterPro" id="IPR000477">
    <property type="entry name" value="RT_dom"/>
</dbReference>
<accession>A0A8E0WK91</accession>
<name>A0A8E0WK91_9RICK</name>
<protein>
    <submittedName>
        <fullName evidence="3">Group II intron-encoded protein ltrA</fullName>
    </submittedName>
</protein>
<geneLocation type="plasmid" evidence="3">
    <name>pREISMN_2</name>
</geneLocation>
<dbReference type="CDD" id="cd01651">
    <property type="entry name" value="RT_G2_intron"/>
    <property type="match status" value="1"/>
</dbReference>
<dbReference type="EMBL" id="JFKF01000202">
    <property type="protein sequence ID" value="KDO02178.1"/>
    <property type="molecule type" value="Genomic_DNA"/>
</dbReference>
<sequence length="257" mass="29247">MNTMMEHMVDPAQQQNQALTKTLMEEICSQENMNRAYKRVVSNKGAPGIDGMKVDELSNWIKVNKEFLINKLLDGTYSPQPVKKVMIPKPNGGQRMLGIPAVIDRLVQQAILQILEPIIDPHFSCNSYGFRSGKSAHQALKAAQEYVADKRTYVVDIDIEKFFDRVNHDMVMVRLAKYVKDKRLLQIVGKFLRSGIMDGETYIKRTEGTPQGGALSPLLANIMLDDLDKELEKRGHKFCRYADDCVPRVQRKLHEAI</sequence>
<organism evidence="3 4">
    <name type="scientific">Rickettsia tamurae subsp. buchneri</name>
    <dbReference type="NCBI Taxonomy" id="1462938"/>
    <lineage>
        <taxon>Bacteria</taxon>
        <taxon>Pseudomonadati</taxon>
        <taxon>Pseudomonadota</taxon>
        <taxon>Alphaproteobacteria</taxon>
        <taxon>Rickettsiales</taxon>
        <taxon>Rickettsiaceae</taxon>
        <taxon>Rickettsieae</taxon>
        <taxon>Rickettsia</taxon>
        <taxon>spotted fever group</taxon>
    </lineage>
</organism>
<dbReference type="PROSITE" id="PS50878">
    <property type="entry name" value="RT_POL"/>
    <property type="match status" value="1"/>
</dbReference>
<gene>
    <name evidence="3" type="primary">ltrA_3</name>
    <name evidence="3" type="ORF">REISMN_08460</name>
</gene>
<keyword evidence="4" id="KW-1185">Reference proteome</keyword>
<dbReference type="PANTHER" id="PTHR34047">
    <property type="entry name" value="NUCLEAR INTRON MATURASE 1, MITOCHONDRIAL-RELATED"/>
    <property type="match status" value="1"/>
</dbReference>
<dbReference type="PANTHER" id="PTHR34047:SF8">
    <property type="entry name" value="PROTEIN YKFC"/>
    <property type="match status" value="1"/>
</dbReference>
<evidence type="ECO:0000313" key="4">
    <source>
        <dbReference type="Proteomes" id="UP000027161"/>
    </source>
</evidence>
<evidence type="ECO:0000256" key="1">
    <source>
        <dbReference type="ARBA" id="ARBA00034120"/>
    </source>
</evidence>
<dbReference type="InterPro" id="IPR051083">
    <property type="entry name" value="GrpII_Intron_Splice-Mob/Def"/>
</dbReference>
<dbReference type="InterPro" id="IPR043502">
    <property type="entry name" value="DNA/RNA_pol_sf"/>
</dbReference>
<evidence type="ECO:0000313" key="3">
    <source>
        <dbReference type="EMBL" id="KDO02178.1"/>
    </source>
</evidence>
<dbReference type="Pfam" id="PF00078">
    <property type="entry name" value="RVT_1"/>
    <property type="match status" value="1"/>
</dbReference>
<reference evidence="3 4" key="1">
    <citation type="submission" date="2014-02" db="EMBL/GenBank/DDBJ databases">
        <title>Draft genome sequence of Rickettsia buchneri sp. nov. ISO7T.</title>
        <authorList>
            <person name="Felsheim R.F."/>
            <person name="Kurtti T.J."/>
            <person name="Munderloh U.G."/>
        </authorList>
    </citation>
    <scope>NUCLEOTIDE SEQUENCE [LARGE SCALE GENOMIC DNA]</scope>
    <source>
        <strain evidence="4">ISO7</strain>
        <plasmid evidence="3">pREISMN_2</plasmid>
    </source>
</reference>
<comment type="similarity">
    <text evidence="1">Belongs to the bacterial reverse transcriptase family.</text>
</comment>
<dbReference type="SUPFAM" id="SSF56672">
    <property type="entry name" value="DNA/RNA polymerases"/>
    <property type="match status" value="1"/>
</dbReference>
<dbReference type="NCBIfam" id="TIGR04416">
    <property type="entry name" value="group_II_RT_mat"/>
    <property type="match status" value="1"/>
</dbReference>
<dbReference type="InterPro" id="IPR030931">
    <property type="entry name" value="Group_II_RT_mat"/>
</dbReference>
<keyword evidence="3" id="KW-0614">Plasmid</keyword>
<evidence type="ECO:0000259" key="2">
    <source>
        <dbReference type="PROSITE" id="PS50878"/>
    </source>
</evidence>
<feature type="domain" description="Reverse transcriptase" evidence="2">
    <location>
        <begin position="68"/>
        <end position="257"/>
    </location>
</feature>
<comment type="caution">
    <text evidence="3">The sequence shown here is derived from an EMBL/GenBank/DDBJ whole genome shotgun (WGS) entry which is preliminary data.</text>
</comment>
<dbReference type="AlphaFoldDB" id="A0A8E0WK91"/>
<proteinExistence type="inferred from homology"/>
<dbReference type="Proteomes" id="UP000027161">
    <property type="component" value="Unassembled WGS sequence"/>
</dbReference>